<keyword evidence="2" id="KW-0472">Membrane</keyword>
<organism evidence="4 5">
    <name type="scientific">Sneathiella chinensis</name>
    <dbReference type="NCBI Taxonomy" id="349750"/>
    <lineage>
        <taxon>Bacteria</taxon>
        <taxon>Pseudomonadati</taxon>
        <taxon>Pseudomonadota</taxon>
        <taxon>Alphaproteobacteria</taxon>
        <taxon>Sneathiellales</taxon>
        <taxon>Sneathiellaceae</taxon>
        <taxon>Sneathiella</taxon>
    </lineage>
</organism>
<keyword evidence="5" id="KW-1185">Reference proteome</keyword>
<dbReference type="InterPro" id="IPR036680">
    <property type="entry name" value="SPOR-like_sf"/>
</dbReference>
<feature type="compositionally biased region" description="Basic and acidic residues" evidence="1">
    <location>
        <begin position="184"/>
        <end position="213"/>
    </location>
</feature>
<feature type="compositionally biased region" description="Basic and acidic residues" evidence="1">
    <location>
        <begin position="168"/>
        <end position="177"/>
    </location>
</feature>
<evidence type="ECO:0000256" key="2">
    <source>
        <dbReference type="SAM" id="Phobius"/>
    </source>
</evidence>
<evidence type="ECO:0000256" key="1">
    <source>
        <dbReference type="SAM" id="MobiDB-lite"/>
    </source>
</evidence>
<feature type="transmembrane region" description="Helical" evidence="2">
    <location>
        <begin position="27"/>
        <end position="48"/>
    </location>
</feature>
<dbReference type="InterPro" id="IPR007730">
    <property type="entry name" value="SPOR-like_dom"/>
</dbReference>
<sequence length="314" mass="33716">MTNHQDFPEEEEYYEEYDEPRFSRGKLIGAALAVTIVAGFGIGIWYAYDQGVKKGVQLAPPIVKADTSPVKQQPENPGGMDIPHQDKQVFSVLNPEQAEEKVEKLMEAPEESTNDPAPVDITETEREAQAGNQAETLMAKPEGQAASDAVSDATTEAEAAATAAARTPVEKVQREQETAANTVKEVEAKAAEAKPEPKPEAKPEAKPAPEPEKVAAPAPVKAGTSPKKPANAGDYRVQIGAFRSTDAAEQAWGRLQKAHKALLTGVPHFIQSVEVKGKGMFHRLQAGAFENRAGAENLCTALKAEKQDCLVAKK</sequence>
<feature type="region of interest" description="Disordered" evidence="1">
    <location>
        <begin position="141"/>
        <end position="232"/>
    </location>
</feature>
<dbReference type="Gene3D" id="3.30.70.1070">
    <property type="entry name" value="Sporulation related repeat"/>
    <property type="match status" value="1"/>
</dbReference>
<accession>A0ABQ5U8G7</accession>
<keyword evidence="2" id="KW-1133">Transmembrane helix</keyword>
<evidence type="ECO:0000259" key="3">
    <source>
        <dbReference type="PROSITE" id="PS51724"/>
    </source>
</evidence>
<evidence type="ECO:0000313" key="5">
    <source>
        <dbReference type="Proteomes" id="UP001161409"/>
    </source>
</evidence>
<keyword evidence="2" id="KW-0812">Transmembrane</keyword>
<dbReference type="Pfam" id="PF05036">
    <property type="entry name" value="SPOR"/>
    <property type="match status" value="1"/>
</dbReference>
<proteinExistence type="predicted"/>
<name>A0ABQ5U8G7_9PROT</name>
<dbReference type="EMBL" id="BSNF01000008">
    <property type="protein sequence ID" value="GLQ07480.1"/>
    <property type="molecule type" value="Genomic_DNA"/>
</dbReference>
<reference evidence="4" key="1">
    <citation type="journal article" date="2014" name="Int. J. Syst. Evol. Microbiol.">
        <title>Complete genome of a new Firmicutes species belonging to the dominant human colonic microbiota ('Ruminococcus bicirculans') reveals two chromosomes and a selective capacity to utilize plant glucans.</title>
        <authorList>
            <consortium name="NISC Comparative Sequencing Program"/>
            <person name="Wegmann U."/>
            <person name="Louis P."/>
            <person name="Goesmann A."/>
            <person name="Henrissat B."/>
            <person name="Duncan S.H."/>
            <person name="Flint H.J."/>
        </authorList>
    </citation>
    <scope>NUCLEOTIDE SEQUENCE</scope>
    <source>
        <strain evidence="4">NBRC 103408</strain>
    </source>
</reference>
<feature type="compositionally biased region" description="Low complexity" evidence="1">
    <location>
        <begin position="153"/>
        <end position="165"/>
    </location>
</feature>
<evidence type="ECO:0000313" key="4">
    <source>
        <dbReference type="EMBL" id="GLQ07480.1"/>
    </source>
</evidence>
<dbReference type="RefSeq" id="WP_169561549.1">
    <property type="nucleotide sequence ID" value="NZ_BSNF01000008.1"/>
</dbReference>
<dbReference type="PROSITE" id="PS51724">
    <property type="entry name" value="SPOR"/>
    <property type="match status" value="1"/>
</dbReference>
<dbReference type="Proteomes" id="UP001161409">
    <property type="component" value="Unassembled WGS sequence"/>
</dbReference>
<reference evidence="4" key="2">
    <citation type="submission" date="2023-01" db="EMBL/GenBank/DDBJ databases">
        <title>Draft genome sequence of Sneathiella chinensis strain NBRC 103408.</title>
        <authorList>
            <person name="Sun Q."/>
            <person name="Mori K."/>
        </authorList>
    </citation>
    <scope>NUCLEOTIDE SEQUENCE</scope>
    <source>
        <strain evidence="4">NBRC 103408</strain>
    </source>
</reference>
<dbReference type="SUPFAM" id="SSF110997">
    <property type="entry name" value="Sporulation related repeat"/>
    <property type="match status" value="1"/>
</dbReference>
<comment type="caution">
    <text evidence="4">The sequence shown here is derived from an EMBL/GenBank/DDBJ whole genome shotgun (WGS) entry which is preliminary data.</text>
</comment>
<gene>
    <name evidence="4" type="ORF">GCM10007924_27010</name>
</gene>
<feature type="domain" description="SPOR" evidence="3">
    <location>
        <begin position="229"/>
        <end position="314"/>
    </location>
</feature>
<protein>
    <recommendedName>
        <fullName evidence="3">SPOR domain-containing protein</fullName>
    </recommendedName>
</protein>